<dbReference type="HAMAP" id="MF_00182">
    <property type="entry name" value="Formyl_trans"/>
    <property type="match status" value="1"/>
</dbReference>
<comment type="similarity">
    <text evidence="1 5">Belongs to the Fmt family.</text>
</comment>
<keyword evidence="4 5" id="KW-0648">Protein biosynthesis</keyword>
<dbReference type="NCBIfam" id="TIGR00460">
    <property type="entry name" value="fmt"/>
    <property type="match status" value="1"/>
</dbReference>
<evidence type="ECO:0000256" key="5">
    <source>
        <dbReference type="HAMAP-Rule" id="MF_00182"/>
    </source>
</evidence>
<evidence type="ECO:0000256" key="4">
    <source>
        <dbReference type="ARBA" id="ARBA00022917"/>
    </source>
</evidence>
<feature type="domain" description="Formyl transferase C-terminal" evidence="7">
    <location>
        <begin position="202"/>
        <end position="294"/>
    </location>
</feature>
<accession>A0ABT9NDJ0</accession>
<evidence type="ECO:0000256" key="2">
    <source>
        <dbReference type="ARBA" id="ARBA00012261"/>
    </source>
</evidence>
<dbReference type="Gene3D" id="3.40.50.12230">
    <property type="match status" value="1"/>
</dbReference>
<dbReference type="GO" id="GO:0004479">
    <property type="term" value="F:methionyl-tRNA formyltransferase activity"/>
    <property type="evidence" value="ECO:0007669"/>
    <property type="project" value="UniProtKB-EC"/>
</dbReference>
<dbReference type="EC" id="2.1.2.9" evidence="2 5"/>
<dbReference type="InterPro" id="IPR041711">
    <property type="entry name" value="Met-tRNA-FMT_N"/>
</dbReference>
<organism evidence="8 9">
    <name type="scientific">Trueperella bonasi</name>
    <dbReference type="NCBI Taxonomy" id="312286"/>
    <lineage>
        <taxon>Bacteria</taxon>
        <taxon>Bacillati</taxon>
        <taxon>Actinomycetota</taxon>
        <taxon>Actinomycetes</taxon>
        <taxon>Actinomycetales</taxon>
        <taxon>Actinomycetaceae</taxon>
        <taxon>Trueperella</taxon>
    </lineage>
</organism>
<keyword evidence="9" id="KW-1185">Reference proteome</keyword>
<dbReference type="InterPro" id="IPR036477">
    <property type="entry name" value="Formyl_transf_N_sf"/>
</dbReference>
<dbReference type="Proteomes" id="UP001243212">
    <property type="component" value="Unassembled WGS sequence"/>
</dbReference>
<feature type="binding site" evidence="5">
    <location>
        <begin position="108"/>
        <end position="111"/>
    </location>
    <ligand>
        <name>(6S)-5,6,7,8-tetrahydrofolate</name>
        <dbReference type="ChEBI" id="CHEBI:57453"/>
    </ligand>
</feature>
<dbReference type="InterPro" id="IPR005793">
    <property type="entry name" value="Formyl_trans_C"/>
</dbReference>
<feature type="domain" description="Formyl transferase N-terminal" evidence="6">
    <location>
        <begin position="1"/>
        <end position="179"/>
    </location>
</feature>
<reference evidence="8 9" key="1">
    <citation type="submission" date="2023-07" db="EMBL/GenBank/DDBJ databases">
        <title>Sequencing the genomes of 1000 actinobacteria strains.</title>
        <authorList>
            <person name="Klenk H.-P."/>
        </authorList>
    </citation>
    <scope>NUCLEOTIDE SEQUENCE [LARGE SCALE GENOMIC DNA]</scope>
    <source>
        <strain evidence="8 9">DSM 17163</strain>
    </source>
</reference>
<evidence type="ECO:0000256" key="3">
    <source>
        <dbReference type="ARBA" id="ARBA00022679"/>
    </source>
</evidence>
<sequence length="307" mass="32541">MRILFAGTPNVAVPALEALVRDHKVVGVLTRAPAPVGRKRVITKSAIHERALALEIPVMTPSSLKDAVIQEEIASYEPDAVAVVAYGMLVPKELLTVPRFGWINLHFSCLPRWRGAAPVQYAIAAGDTQTGTAVFQIQEGLDTGPVFDIAKRELTAADTAGDLLEELAKSGAKQLSRVLSAIEVGEAKSMPQEGEPTFAPRLTSKDARMIWSQPAEQISAQSRGWWPAPGAWTELGTTRVKLGPVAATSIDGLAPGEIRAGESVLVGTSTTAVELSSVAQAGKPWMCASDWARGLVDKAFEIGGGDE</sequence>
<protein>
    <recommendedName>
        <fullName evidence="2 5">Methionyl-tRNA formyltransferase</fullName>
        <ecNumber evidence="2 5">2.1.2.9</ecNumber>
    </recommendedName>
</protein>
<comment type="function">
    <text evidence="5">Attaches a formyl group to the free amino group of methionyl-tRNA(fMet). The formyl group appears to play a dual role in the initiator identity of N-formylmethionyl-tRNA by promoting its recognition by IF2 and preventing the misappropriation of this tRNA by the elongation apparatus.</text>
</comment>
<dbReference type="PANTHER" id="PTHR11138">
    <property type="entry name" value="METHIONYL-TRNA FORMYLTRANSFERASE"/>
    <property type="match status" value="1"/>
</dbReference>
<dbReference type="InterPro" id="IPR011034">
    <property type="entry name" value="Formyl_transferase-like_C_sf"/>
</dbReference>
<keyword evidence="3 5" id="KW-0808">Transferase</keyword>
<name>A0ABT9NDJ0_9ACTO</name>
<dbReference type="InterPro" id="IPR044135">
    <property type="entry name" value="Met-tRNA-FMT_C"/>
</dbReference>
<evidence type="ECO:0000259" key="7">
    <source>
        <dbReference type="Pfam" id="PF02911"/>
    </source>
</evidence>
<proteinExistence type="inferred from homology"/>
<gene>
    <name evidence="5" type="primary">fmt</name>
    <name evidence="8" type="ORF">J2S70_000033</name>
</gene>
<dbReference type="InterPro" id="IPR002376">
    <property type="entry name" value="Formyl_transf_N"/>
</dbReference>
<evidence type="ECO:0000313" key="8">
    <source>
        <dbReference type="EMBL" id="MDP9805451.1"/>
    </source>
</evidence>
<evidence type="ECO:0000256" key="1">
    <source>
        <dbReference type="ARBA" id="ARBA00010699"/>
    </source>
</evidence>
<dbReference type="RefSeq" id="WP_307681736.1">
    <property type="nucleotide sequence ID" value="NZ_JAUSQX010000001.1"/>
</dbReference>
<dbReference type="SUPFAM" id="SSF53328">
    <property type="entry name" value="Formyltransferase"/>
    <property type="match status" value="1"/>
</dbReference>
<evidence type="ECO:0000259" key="6">
    <source>
        <dbReference type="Pfam" id="PF00551"/>
    </source>
</evidence>
<dbReference type="CDD" id="cd08704">
    <property type="entry name" value="Met_tRNA_FMT_C"/>
    <property type="match status" value="1"/>
</dbReference>
<comment type="caution">
    <text evidence="8">The sequence shown here is derived from an EMBL/GenBank/DDBJ whole genome shotgun (WGS) entry which is preliminary data.</text>
</comment>
<dbReference type="Pfam" id="PF00551">
    <property type="entry name" value="Formyl_trans_N"/>
    <property type="match status" value="1"/>
</dbReference>
<dbReference type="InterPro" id="IPR005794">
    <property type="entry name" value="Fmt"/>
</dbReference>
<dbReference type="PANTHER" id="PTHR11138:SF5">
    <property type="entry name" value="METHIONYL-TRNA FORMYLTRANSFERASE, MITOCHONDRIAL"/>
    <property type="match status" value="1"/>
</dbReference>
<dbReference type="EMBL" id="JAUSQX010000001">
    <property type="protein sequence ID" value="MDP9805451.1"/>
    <property type="molecule type" value="Genomic_DNA"/>
</dbReference>
<dbReference type="SUPFAM" id="SSF50486">
    <property type="entry name" value="FMT C-terminal domain-like"/>
    <property type="match status" value="1"/>
</dbReference>
<dbReference type="Pfam" id="PF02911">
    <property type="entry name" value="Formyl_trans_C"/>
    <property type="match status" value="1"/>
</dbReference>
<evidence type="ECO:0000313" key="9">
    <source>
        <dbReference type="Proteomes" id="UP001243212"/>
    </source>
</evidence>
<dbReference type="CDD" id="cd08646">
    <property type="entry name" value="FMT_core_Met-tRNA-FMT_N"/>
    <property type="match status" value="1"/>
</dbReference>
<comment type="catalytic activity">
    <reaction evidence="5">
        <text>L-methionyl-tRNA(fMet) + (6R)-10-formyltetrahydrofolate = N-formyl-L-methionyl-tRNA(fMet) + (6S)-5,6,7,8-tetrahydrofolate + H(+)</text>
        <dbReference type="Rhea" id="RHEA:24380"/>
        <dbReference type="Rhea" id="RHEA-COMP:9952"/>
        <dbReference type="Rhea" id="RHEA-COMP:9953"/>
        <dbReference type="ChEBI" id="CHEBI:15378"/>
        <dbReference type="ChEBI" id="CHEBI:57453"/>
        <dbReference type="ChEBI" id="CHEBI:78530"/>
        <dbReference type="ChEBI" id="CHEBI:78844"/>
        <dbReference type="ChEBI" id="CHEBI:195366"/>
        <dbReference type="EC" id="2.1.2.9"/>
    </reaction>
</comment>